<keyword evidence="2" id="KW-0813">Transport</keyword>
<dbReference type="SUPFAM" id="SSF53850">
    <property type="entry name" value="Periplasmic binding protein-like II"/>
    <property type="match status" value="1"/>
</dbReference>
<dbReference type="PANTHER" id="PTHR43649">
    <property type="entry name" value="ARABINOSE-BINDING PROTEIN-RELATED"/>
    <property type="match status" value="1"/>
</dbReference>
<dbReference type="EMBL" id="LWSG01000021">
    <property type="protein sequence ID" value="OAS85350.1"/>
    <property type="molecule type" value="Genomic_DNA"/>
</dbReference>
<dbReference type="AlphaFoldDB" id="A0A179SW87"/>
<dbReference type="RefSeq" id="WP_066333869.1">
    <property type="nucleotide sequence ID" value="NZ_LWSG01000021.1"/>
</dbReference>
<organism evidence="4 5">
    <name type="scientific">Metabacillus litoralis</name>
    <dbReference type="NCBI Taxonomy" id="152268"/>
    <lineage>
        <taxon>Bacteria</taxon>
        <taxon>Bacillati</taxon>
        <taxon>Bacillota</taxon>
        <taxon>Bacilli</taxon>
        <taxon>Bacillales</taxon>
        <taxon>Bacillaceae</taxon>
        <taxon>Metabacillus</taxon>
    </lineage>
</organism>
<dbReference type="InterPro" id="IPR006059">
    <property type="entry name" value="SBP"/>
</dbReference>
<keyword evidence="5" id="KW-1185">Reference proteome</keyword>
<keyword evidence="3" id="KW-0732">Signal</keyword>
<name>A0A179SW87_9BACI</name>
<protein>
    <recommendedName>
        <fullName evidence="6">Sugar ABC transporter substrate-binding protein</fullName>
    </recommendedName>
</protein>
<feature type="signal peptide" evidence="3">
    <location>
        <begin position="1"/>
        <end position="27"/>
    </location>
</feature>
<dbReference type="InterPro" id="IPR050490">
    <property type="entry name" value="Bact_solute-bd_prot1"/>
</dbReference>
<comment type="similarity">
    <text evidence="1">Belongs to the bacterial solute-binding protein 1 family.</text>
</comment>
<evidence type="ECO:0008006" key="6">
    <source>
        <dbReference type="Google" id="ProtNLM"/>
    </source>
</evidence>
<sequence length="425" mass="48355">MKRCWGIMLNVLLILSLIVGCSSNSTTSDDGSSEDGKVTLTFLHRWPNEPYKTFYNDVIAQFEKENPTIKIEQVTALNDDYRQKINVILGNDNPPDIFFTWVGEYGDKFIREKIALDITKYYEEDKEWSEQLMATKPFTYEDKNYGVPLYTDSKVFYYNKEMFAKYNLTPPETWTEFIDLLKTIKAKDETPILLGNKFPWAGGHYITSLNQRMVKPETLASDNTFGESKFTDPMYVEALKKLDELQPYFNENTNSLGHEEARNFFLNGESAMIFLETFEAPFIEEAEFEWDTFKFPTVEGGEGTQTGIIGAPEGFMVSQASKHPDEAMKFLKFLTSKEIGEKLMTEAGMPSAVIGAVNENTATDMEIKLTNMIAETDDILNWLDNSVDSRVAKPYIEGVQQMHAGTATPEQVMEQVQAAAKSIKK</sequence>
<dbReference type="Pfam" id="PF01547">
    <property type="entry name" value="SBP_bac_1"/>
    <property type="match status" value="1"/>
</dbReference>
<dbReference type="Gene3D" id="3.40.190.10">
    <property type="entry name" value="Periplasmic binding protein-like II"/>
    <property type="match status" value="2"/>
</dbReference>
<dbReference type="Proteomes" id="UP000078534">
    <property type="component" value="Unassembled WGS sequence"/>
</dbReference>
<evidence type="ECO:0000256" key="3">
    <source>
        <dbReference type="SAM" id="SignalP"/>
    </source>
</evidence>
<accession>A0A179SW87</accession>
<dbReference type="PANTHER" id="PTHR43649:SF29">
    <property type="entry name" value="OSMOPROTECTIVE COMPOUNDS-BINDING PROTEIN GGTB"/>
    <property type="match status" value="1"/>
</dbReference>
<evidence type="ECO:0000313" key="4">
    <source>
        <dbReference type="EMBL" id="OAS85350.1"/>
    </source>
</evidence>
<dbReference type="PROSITE" id="PS51257">
    <property type="entry name" value="PROKAR_LIPOPROTEIN"/>
    <property type="match status" value="1"/>
</dbReference>
<dbReference type="STRING" id="152268.A6K24_24245"/>
<proteinExistence type="inferred from homology"/>
<evidence type="ECO:0000256" key="2">
    <source>
        <dbReference type="ARBA" id="ARBA00022448"/>
    </source>
</evidence>
<reference evidence="5" key="1">
    <citation type="submission" date="2016-04" db="EMBL/GenBank/DDBJ databases">
        <authorList>
            <person name="Lyu Z."/>
            <person name="Lyu W."/>
        </authorList>
    </citation>
    <scope>NUCLEOTIDE SEQUENCE [LARGE SCALE GENOMIC DNA]</scope>
    <source>
        <strain evidence="5">C44</strain>
    </source>
</reference>
<comment type="caution">
    <text evidence="4">The sequence shown here is derived from an EMBL/GenBank/DDBJ whole genome shotgun (WGS) entry which is preliminary data.</text>
</comment>
<gene>
    <name evidence="4" type="ORF">A6K24_24245</name>
</gene>
<feature type="chain" id="PRO_5038553102" description="Sugar ABC transporter substrate-binding protein" evidence="3">
    <location>
        <begin position="28"/>
        <end position="425"/>
    </location>
</feature>
<dbReference type="OrthoDB" id="9798191at2"/>
<evidence type="ECO:0000313" key="5">
    <source>
        <dbReference type="Proteomes" id="UP000078534"/>
    </source>
</evidence>
<evidence type="ECO:0000256" key="1">
    <source>
        <dbReference type="ARBA" id="ARBA00008520"/>
    </source>
</evidence>